<evidence type="ECO:0000313" key="1">
    <source>
        <dbReference type="EMBL" id="MBY29741.1"/>
    </source>
</evidence>
<protein>
    <submittedName>
        <fullName evidence="1">Uncharacterized protein</fullName>
    </submittedName>
</protein>
<dbReference type="EMBL" id="GGMR01017122">
    <property type="protein sequence ID" value="MBY29741.1"/>
    <property type="molecule type" value="Transcribed_RNA"/>
</dbReference>
<proteinExistence type="predicted"/>
<organism evidence="1">
    <name type="scientific">Schizaphis graminum</name>
    <name type="common">Green bug aphid</name>
    <dbReference type="NCBI Taxonomy" id="13262"/>
    <lineage>
        <taxon>Eukaryota</taxon>
        <taxon>Metazoa</taxon>
        <taxon>Ecdysozoa</taxon>
        <taxon>Arthropoda</taxon>
        <taxon>Hexapoda</taxon>
        <taxon>Insecta</taxon>
        <taxon>Pterygota</taxon>
        <taxon>Neoptera</taxon>
        <taxon>Paraneoptera</taxon>
        <taxon>Hemiptera</taxon>
        <taxon>Sternorrhyncha</taxon>
        <taxon>Aphidomorpha</taxon>
        <taxon>Aphidoidea</taxon>
        <taxon>Aphididae</taxon>
        <taxon>Aphidini</taxon>
        <taxon>Schizaphis</taxon>
    </lineage>
</organism>
<name>A0A2S2PJW7_SCHGA</name>
<gene>
    <name evidence="1" type="ORF">g.40341</name>
</gene>
<dbReference type="AlphaFoldDB" id="A0A2S2PJW7"/>
<sequence length="114" mass="13030">MTYIFLVHYYFKFRLNKSGIRKVTVSRKDYSVGATLTISNILVHENFKSPVSKNAPENNDLALVSLTVPLEGQECIPCFSQKNTITNEVCKTFQNPNFKNTVKSSLYIFKKKNS</sequence>
<reference evidence="1" key="1">
    <citation type="submission" date="2018-04" db="EMBL/GenBank/DDBJ databases">
        <title>Transcriptome of Schizaphis graminum biotype I.</title>
        <authorList>
            <person name="Scully E.D."/>
            <person name="Geib S.M."/>
            <person name="Palmer N.A."/>
            <person name="Koch K."/>
            <person name="Bradshaw J."/>
            <person name="Heng-Moss T."/>
            <person name="Sarath G."/>
        </authorList>
    </citation>
    <scope>NUCLEOTIDE SEQUENCE</scope>
</reference>
<accession>A0A2S2PJW7</accession>